<evidence type="ECO:0000256" key="3">
    <source>
        <dbReference type="ARBA" id="ARBA00022553"/>
    </source>
</evidence>
<keyword evidence="5" id="KW-0472">Membrane</keyword>
<evidence type="ECO:0000259" key="6">
    <source>
        <dbReference type="PROSITE" id="PS50109"/>
    </source>
</evidence>
<dbReference type="Gene3D" id="3.30.565.10">
    <property type="entry name" value="Histidine kinase-like ATPase, C-terminal domain"/>
    <property type="match status" value="1"/>
</dbReference>
<evidence type="ECO:0000256" key="5">
    <source>
        <dbReference type="SAM" id="Phobius"/>
    </source>
</evidence>
<name>A0ABT2CXB2_9BURK</name>
<dbReference type="SUPFAM" id="SSF52172">
    <property type="entry name" value="CheY-like"/>
    <property type="match status" value="1"/>
</dbReference>
<dbReference type="CDD" id="cd18774">
    <property type="entry name" value="PDC2_HK_sensor"/>
    <property type="match status" value="1"/>
</dbReference>
<dbReference type="PRINTS" id="PR00344">
    <property type="entry name" value="BCTRLSENSOR"/>
</dbReference>
<evidence type="ECO:0000313" key="8">
    <source>
        <dbReference type="EMBL" id="MCS0658623.1"/>
    </source>
</evidence>
<dbReference type="RefSeq" id="WP_258811818.1">
    <property type="nucleotide sequence ID" value="NZ_JANUGU010000003.1"/>
</dbReference>
<feature type="modified residue" description="4-aspartylphosphate" evidence="4">
    <location>
        <position position="667"/>
    </location>
</feature>
<dbReference type="InterPro" id="IPR036097">
    <property type="entry name" value="HisK_dim/P_sf"/>
</dbReference>
<keyword evidence="3 4" id="KW-0597">Phosphoprotein</keyword>
<evidence type="ECO:0000256" key="1">
    <source>
        <dbReference type="ARBA" id="ARBA00000085"/>
    </source>
</evidence>
<dbReference type="SMART" id="SM00387">
    <property type="entry name" value="HATPase_c"/>
    <property type="match status" value="1"/>
</dbReference>
<dbReference type="Gene3D" id="3.40.50.2300">
    <property type="match status" value="1"/>
</dbReference>
<comment type="caution">
    <text evidence="8">The sequence shown here is derived from an EMBL/GenBank/DDBJ whole genome shotgun (WGS) entry which is preliminary data.</text>
</comment>
<comment type="catalytic activity">
    <reaction evidence="1">
        <text>ATP + protein L-histidine = ADP + protein N-phospho-L-histidine.</text>
        <dbReference type="EC" id="2.7.13.3"/>
    </reaction>
</comment>
<dbReference type="InterPro" id="IPR003594">
    <property type="entry name" value="HATPase_dom"/>
</dbReference>
<keyword evidence="9" id="KW-1185">Reference proteome</keyword>
<dbReference type="InterPro" id="IPR003661">
    <property type="entry name" value="HisK_dim/P_dom"/>
</dbReference>
<evidence type="ECO:0000256" key="4">
    <source>
        <dbReference type="PROSITE-ProRule" id="PRU00169"/>
    </source>
</evidence>
<feature type="domain" description="Histidine kinase" evidence="6">
    <location>
        <begin position="382"/>
        <end position="596"/>
    </location>
</feature>
<dbReference type="EMBL" id="JANUGU010000003">
    <property type="protein sequence ID" value="MCS0658623.1"/>
    <property type="molecule type" value="Genomic_DNA"/>
</dbReference>
<keyword evidence="5" id="KW-0812">Transmembrane</keyword>
<accession>A0ABT2CXB2</accession>
<dbReference type="InterPro" id="IPR011006">
    <property type="entry name" value="CheY-like_superfamily"/>
</dbReference>
<proteinExistence type="predicted"/>
<protein>
    <recommendedName>
        <fullName evidence="2">histidine kinase</fullName>
        <ecNumber evidence="2">2.7.13.3</ecNumber>
    </recommendedName>
</protein>
<dbReference type="Gene3D" id="1.10.287.130">
    <property type="match status" value="1"/>
</dbReference>
<dbReference type="SMART" id="SM00388">
    <property type="entry name" value="HisKA"/>
    <property type="match status" value="1"/>
</dbReference>
<gene>
    <name evidence="8" type="ORF">NX778_11155</name>
</gene>
<keyword evidence="5" id="KW-1133">Transmembrane helix</keyword>
<evidence type="ECO:0000313" key="9">
    <source>
        <dbReference type="Proteomes" id="UP001204621"/>
    </source>
</evidence>
<dbReference type="PANTHER" id="PTHR43065">
    <property type="entry name" value="SENSOR HISTIDINE KINASE"/>
    <property type="match status" value="1"/>
</dbReference>
<dbReference type="SUPFAM" id="SSF55874">
    <property type="entry name" value="ATPase domain of HSP90 chaperone/DNA topoisomerase II/histidine kinase"/>
    <property type="match status" value="1"/>
</dbReference>
<feature type="domain" description="Response regulatory" evidence="7">
    <location>
        <begin position="617"/>
        <end position="725"/>
    </location>
</feature>
<dbReference type="Pfam" id="PF02518">
    <property type="entry name" value="HATPase_c"/>
    <property type="match status" value="1"/>
</dbReference>
<dbReference type="InterPro" id="IPR004358">
    <property type="entry name" value="Sig_transdc_His_kin-like_C"/>
</dbReference>
<dbReference type="Proteomes" id="UP001204621">
    <property type="component" value="Unassembled WGS sequence"/>
</dbReference>
<dbReference type="PANTHER" id="PTHR43065:SF49">
    <property type="entry name" value="HISTIDINE KINASE"/>
    <property type="match status" value="1"/>
</dbReference>
<dbReference type="InterPro" id="IPR036890">
    <property type="entry name" value="HATPase_C_sf"/>
</dbReference>
<sequence length="725" mass="77659">MRIRTRLLILVLSVLVPSFIAAGLAILFVFEEQRQAQASSVAETTRAFALLVDSELQSKAALLRALAAAPALARTDLAEFYVHARQVTPTSDEAVVLFSLEGRQLLNTRLPLGSPLPLRHYSNLADLMRESGDEDALVSDLFLAPVTHKHEFSIQVPVTDGVQVRYHLALGLDAGMMERLITRQHLRDDPVITILDRNGMVVARSVNGARYTGTLARERTRRAVRAATEGSYDIVNMENVPVQVFFNTVPSSGWKVLISVPKRDIQRAPAHAAAMLGVAMAVLLALGTLAARWLSNRALEPIDYLGRAARKLGQGEELLHEPQGLPEIDTVAQQMAHASTLIRHAKHDLEQRVAEAVAATEHAQGALLKSQKLEALGRLTGGIAHEFNNLLQTLTTALQAIELMSTQAPIKNLVQTSMRTVRRAAALTGQLGSFGRLQEARLVTIDVEAQIGSAAQLIQGALGPGIRLEVACAPGLWPVTTEPLQFDLALLNLAINARDAMPGGGLLRIEAQNVAPFDGAGRGEVRIRVADSGAGMAPEVLARALDPFFTTKPQGQGSGLGLAQAYAFATQSQGRLQLDSAPGAGTRVDIFLPRALDAVAPRQADDAHAVPAKGGGTVLFVEDDPLVREAVAPALRSCGFEVLVAEDGDTALRMLEQGARPDVVFSDIVMPGTVGGIELAGIVRERFPGLRVVLASGYTERQAAIPGVRVLAKPYAIEQVVELLR</sequence>
<dbReference type="InterPro" id="IPR001789">
    <property type="entry name" value="Sig_transdc_resp-reg_receiver"/>
</dbReference>
<evidence type="ECO:0000256" key="2">
    <source>
        <dbReference type="ARBA" id="ARBA00012438"/>
    </source>
</evidence>
<feature type="transmembrane region" description="Helical" evidence="5">
    <location>
        <begin position="7"/>
        <end position="30"/>
    </location>
</feature>
<dbReference type="SUPFAM" id="SSF47384">
    <property type="entry name" value="Homodimeric domain of signal transducing histidine kinase"/>
    <property type="match status" value="1"/>
</dbReference>
<dbReference type="SMART" id="SM00448">
    <property type="entry name" value="REC"/>
    <property type="match status" value="1"/>
</dbReference>
<dbReference type="InterPro" id="IPR005467">
    <property type="entry name" value="His_kinase_dom"/>
</dbReference>
<dbReference type="EC" id="2.7.13.3" evidence="2"/>
<dbReference type="Pfam" id="PF00072">
    <property type="entry name" value="Response_reg"/>
    <property type="match status" value="1"/>
</dbReference>
<reference evidence="8 9" key="1">
    <citation type="submission" date="2022-08" db="EMBL/GenBank/DDBJ databases">
        <title>Reclassification of Massilia species as members of the genera Telluria, Duganella, Pseudoduganella, Mokoshia gen. nov. and Zemynaea gen. nov. using orthogonal and non-orthogonal genome-based approaches.</title>
        <authorList>
            <person name="Bowman J.P."/>
        </authorList>
    </citation>
    <scope>NUCLEOTIDE SEQUENCE [LARGE SCALE GENOMIC DNA]</scope>
    <source>
        <strain evidence="8 9">JCM 31606</strain>
    </source>
</reference>
<dbReference type="PROSITE" id="PS50110">
    <property type="entry name" value="RESPONSE_REGULATORY"/>
    <property type="match status" value="1"/>
</dbReference>
<evidence type="ECO:0000259" key="7">
    <source>
        <dbReference type="PROSITE" id="PS50110"/>
    </source>
</evidence>
<organism evidence="8 9">
    <name type="scientific">Massilia terrae</name>
    <dbReference type="NCBI Taxonomy" id="1811224"/>
    <lineage>
        <taxon>Bacteria</taxon>
        <taxon>Pseudomonadati</taxon>
        <taxon>Pseudomonadota</taxon>
        <taxon>Betaproteobacteria</taxon>
        <taxon>Burkholderiales</taxon>
        <taxon>Oxalobacteraceae</taxon>
        <taxon>Telluria group</taxon>
        <taxon>Massilia</taxon>
    </lineage>
</organism>
<dbReference type="PROSITE" id="PS50109">
    <property type="entry name" value="HIS_KIN"/>
    <property type="match status" value="1"/>
</dbReference>